<evidence type="ECO:0000256" key="1">
    <source>
        <dbReference type="SAM" id="MobiDB-lite"/>
    </source>
</evidence>
<sequence length="136" mass="15470">KSYLFPDTPKNLDEIDVLSQEQIKKLASLAPDEDSARSPAPSTFSRKTDRQRGALSLMGNELGTLDVGAYLEHYGIAFRIKQKDLLTLYCLDECLFDPNHKKYEAAICYSPSPPFLTYQCFHDSCHGKTWKEARFT</sequence>
<evidence type="ECO:0000313" key="2">
    <source>
        <dbReference type="EMBL" id="GAH15076.1"/>
    </source>
</evidence>
<proteinExistence type="predicted"/>
<comment type="caution">
    <text evidence="2">The sequence shown here is derived from an EMBL/GenBank/DDBJ whole genome shotgun (WGS) entry which is preliminary data.</text>
</comment>
<dbReference type="AlphaFoldDB" id="X1D2T2"/>
<protein>
    <submittedName>
        <fullName evidence="2">Uncharacterized protein</fullName>
    </submittedName>
</protein>
<name>X1D2T2_9ZZZZ</name>
<accession>X1D2T2</accession>
<dbReference type="EMBL" id="BART01038198">
    <property type="protein sequence ID" value="GAH15076.1"/>
    <property type="molecule type" value="Genomic_DNA"/>
</dbReference>
<feature type="non-terminal residue" evidence="2">
    <location>
        <position position="1"/>
    </location>
</feature>
<feature type="non-terminal residue" evidence="2">
    <location>
        <position position="136"/>
    </location>
</feature>
<organism evidence="2">
    <name type="scientific">marine sediment metagenome</name>
    <dbReference type="NCBI Taxonomy" id="412755"/>
    <lineage>
        <taxon>unclassified sequences</taxon>
        <taxon>metagenomes</taxon>
        <taxon>ecological metagenomes</taxon>
    </lineage>
</organism>
<reference evidence="2" key="1">
    <citation type="journal article" date="2014" name="Front. Microbiol.">
        <title>High frequency of phylogenetically diverse reductive dehalogenase-homologous genes in deep subseafloor sedimentary metagenomes.</title>
        <authorList>
            <person name="Kawai M."/>
            <person name="Futagami T."/>
            <person name="Toyoda A."/>
            <person name="Takaki Y."/>
            <person name="Nishi S."/>
            <person name="Hori S."/>
            <person name="Arai W."/>
            <person name="Tsubouchi T."/>
            <person name="Morono Y."/>
            <person name="Uchiyama I."/>
            <person name="Ito T."/>
            <person name="Fujiyama A."/>
            <person name="Inagaki F."/>
            <person name="Takami H."/>
        </authorList>
    </citation>
    <scope>NUCLEOTIDE SEQUENCE</scope>
    <source>
        <strain evidence="2">Expedition CK06-06</strain>
    </source>
</reference>
<gene>
    <name evidence="2" type="ORF">S01H4_63492</name>
</gene>
<feature type="region of interest" description="Disordered" evidence="1">
    <location>
        <begin position="28"/>
        <end position="52"/>
    </location>
</feature>